<dbReference type="InterPro" id="IPR005288">
    <property type="entry name" value="NadB"/>
</dbReference>
<accession>A0A7W6CRA1</accession>
<dbReference type="PRINTS" id="PR00368">
    <property type="entry name" value="FADPNR"/>
</dbReference>
<dbReference type="NCBIfam" id="TIGR00551">
    <property type="entry name" value="nadB"/>
    <property type="match status" value="1"/>
</dbReference>
<dbReference type="Gene3D" id="1.20.58.100">
    <property type="entry name" value="Fumarate reductase/succinate dehydrogenase flavoprotein-like, C-terminal domain"/>
    <property type="match status" value="1"/>
</dbReference>
<evidence type="ECO:0000256" key="2">
    <source>
        <dbReference type="ARBA" id="ARBA00004950"/>
    </source>
</evidence>
<feature type="domain" description="Fumarate reductase/succinate dehydrogenase flavoprotein-like C-terminal" evidence="13">
    <location>
        <begin position="461"/>
        <end position="486"/>
    </location>
</feature>
<proteinExistence type="inferred from homology"/>
<dbReference type="FunFam" id="3.90.700.10:FF:000002">
    <property type="entry name" value="L-aspartate oxidase"/>
    <property type="match status" value="1"/>
</dbReference>
<comment type="function">
    <text evidence="11">Catalyzes the oxidation of L-aspartate to iminoaspartate.</text>
</comment>
<dbReference type="PANTHER" id="PTHR42716">
    <property type="entry name" value="L-ASPARTATE OXIDASE"/>
    <property type="match status" value="1"/>
</dbReference>
<comment type="subcellular location">
    <subcellularLocation>
        <location evidence="11">Cytoplasm</location>
    </subcellularLocation>
</comment>
<comment type="similarity">
    <text evidence="3 11">Belongs to the FAD-dependent oxidoreductase 2 family. NadB subfamily.</text>
</comment>
<dbReference type="RefSeq" id="WP_183898696.1">
    <property type="nucleotide sequence ID" value="NZ_JACIDW010000001.1"/>
</dbReference>
<comment type="caution">
    <text evidence="14">The sequence shown here is derived from an EMBL/GenBank/DDBJ whole genome shotgun (WGS) entry which is preliminary data.</text>
</comment>
<dbReference type="AlphaFoldDB" id="A0A7W6CRA1"/>
<dbReference type="InterPro" id="IPR037099">
    <property type="entry name" value="Fum_R/Succ_DH_flav-like_C_sf"/>
</dbReference>
<evidence type="ECO:0000313" key="15">
    <source>
        <dbReference type="Proteomes" id="UP000582090"/>
    </source>
</evidence>
<comment type="pathway">
    <text evidence="2 11">Cofactor biosynthesis; NAD(+) biosynthesis; iminoaspartate from L-aspartate (oxidase route): step 1/1.</text>
</comment>
<dbReference type="GO" id="GO:0034628">
    <property type="term" value="P:'de novo' NAD+ biosynthetic process from L-aspartate"/>
    <property type="evidence" value="ECO:0007669"/>
    <property type="project" value="TreeGrafter"/>
</dbReference>
<keyword evidence="5 11" id="KW-0285">Flavoprotein</keyword>
<dbReference type="Pfam" id="PF00890">
    <property type="entry name" value="FAD_binding_2"/>
    <property type="match status" value="1"/>
</dbReference>
<evidence type="ECO:0000256" key="6">
    <source>
        <dbReference type="ARBA" id="ARBA00022642"/>
    </source>
</evidence>
<dbReference type="InterPro" id="IPR036188">
    <property type="entry name" value="FAD/NAD-bd_sf"/>
</dbReference>
<reference evidence="14 15" key="1">
    <citation type="submission" date="2020-08" db="EMBL/GenBank/DDBJ databases">
        <title>Genomic Encyclopedia of Type Strains, Phase IV (KMG-IV): sequencing the most valuable type-strain genomes for metagenomic binning, comparative biology and taxonomic classification.</title>
        <authorList>
            <person name="Goeker M."/>
        </authorList>
    </citation>
    <scope>NUCLEOTIDE SEQUENCE [LARGE SCALE GENOMIC DNA]</scope>
    <source>
        <strain evidence="14 15">DSM 26575</strain>
    </source>
</reference>
<evidence type="ECO:0000256" key="1">
    <source>
        <dbReference type="ARBA" id="ARBA00001974"/>
    </source>
</evidence>
<evidence type="ECO:0000256" key="4">
    <source>
        <dbReference type="ARBA" id="ARBA00012173"/>
    </source>
</evidence>
<dbReference type="Pfam" id="PF02910">
    <property type="entry name" value="Succ_DH_flav_C"/>
    <property type="match status" value="1"/>
</dbReference>
<gene>
    <name evidence="14" type="ORF">GGQ67_000622</name>
</gene>
<dbReference type="SUPFAM" id="SSF46977">
    <property type="entry name" value="Succinate dehydrogenase/fumarate reductase flavoprotein C-terminal domain"/>
    <property type="match status" value="1"/>
</dbReference>
<organism evidence="14 15">
    <name type="scientific">Rhizobium metallidurans</name>
    <dbReference type="NCBI Taxonomy" id="1265931"/>
    <lineage>
        <taxon>Bacteria</taxon>
        <taxon>Pseudomonadati</taxon>
        <taxon>Pseudomonadota</taxon>
        <taxon>Alphaproteobacteria</taxon>
        <taxon>Hyphomicrobiales</taxon>
        <taxon>Rhizobiaceae</taxon>
        <taxon>Rhizobium/Agrobacterium group</taxon>
        <taxon>Rhizobium</taxon>
    </lineage>
</organism>
<evidence type="ECO:0000256" key="5">
    <source>
        <dbReference type="ARBA" id="ARBA00022630"/>
    </source>
</evidence>
<dbReference type="InterPro" id="IPR027477">
    <property type="entry name" value="Succ_DH/fumarate_Rdtase_cat_sf"/>
</dbReference>
<feature type="domain" description="FAD-dependent oxidoreductase 2 FAD-binding" evidence="12">
    <location>
        <begin position="12"/>
        <end position="382"/>
    </location>
</feature>
<dbReference type="UniPathway" id="UPA00253">
    <property type="reaction ID" value="UER00326"/>
</dbReference>
<dbReference type="GO" id="GO:0005737">
    <property type="term" value="C:cytoplasm"/>
    <property type="evidence" value="ECO:0007669"/>
    <property type="project" value="UniProtKB-SubCell"/>
</dbReference>
<name>A0A7W6CRA1_9HYPH</name>
<evidence type="ECO:0000256" key="7">
    <source>
        <dbReference type="ARBA" id="ARBA00022827"/>
    </source>
</evidence>
<dbReference type="InterPro" id="IPR003953">
    <property type="entry name" value="FAD-dep_OxRdtase_2_FAD-bd"/>
</dbReference>
<keyword evidence="7 11" id="KW-0274">FAD</keyword>
<evidence type="ECO:0000313" key="14">
    <source>
        <dbReference type="EMBL" id="MBB3963004.1"/>
    </source>
</evidence>
<evidence type="ECO:0000259" key="13">
    <source>
        <dbReference type="Pfam" id="PF02910"/>
    </source>
</evidence>
<dbReference type="PANTHER" id="PTHR42716:SF2">
    <property type="entry name" value="L-ASPARTATE OXIDASE, CHLOROPLASTIC"/>
    <property type="match status" value="1"/>
</dbReference>
<evidence type="ECO:0000256" key="3">
    <source>
        <dbReference type="ARBA" id="ARBA00008562"/>
    </source>
</evidence>
<dbReference type="NCBIfam" id="NF005701">
    <property type="entry name" value="PRK07512.1"/>
    <property type="match status" value="1"/>
</dbReference>
<dbReference type="Gene3D" id="3.50.50.60">
    <property type="entry name" value="FAD/NAD(P)-binding domain"/>
    <property type="match status" value="1"/>
</dbReference>
<dbReference type="Proteomes" id="UP000582090">
    <property type="component" value="Unassembled WGS sequence"/>
</dbReference>
<keyword evidence="6 11" id="KW-0662">Pyridine nucleotide biosynthesis</keyword>
<comment type="cofactor">
    <cofactor evidence="1 11">
        <name>FAD</name>
        <dbReference type="ChEBI" id="CHEBI:57692"/>
    </cofactor>
</comment>
<evidence type="ECO:0000256" key="9">
    <source>
        <dbReference type="ARBA" id="ARBA00048305"/>
    </source>
</evidence>
<dbReference type="EMBL" id="JACIDW010000001">
    <property type="protein sequence ID" value="MBB3963004.1"/>
    <property type="molecule type" value="Genomic_DNA"/>
</dbReference>
<dbReference type="Gene3D" id="3.90.700.10">
    <property type="entry name" value="Succinate dehydrogenase/fumarate reductase flavoprotein, catalytic domain"/>
    <property type="match status" value="1"/>
</dbReference>
<keyword evidence="8 11" id="KW-0560">Oxidoreductase</keyword>
<evidence type="ECO:0000256" key="10">
    <source>
        <dbReference type="NCBIfam" id="TIGR00551"/>
    </source>
</evidence>
<dbReference type="InterPro" id="IPR015939">
    <property type="entry name" value="Fum_Rdtase/Succ_DH_flav-like_C"/>
</dbReference>
<evidence type="ECO:0000256" key="11">
    <source>
        <dbReference type="RuleBase" id="RU362049"/>
    </source>
</evidence>
<evidence type="ECO:0000256" key="8">
    <source>
        <dbReference type="ARBA" id="ARBA00023002"/>
    </source>
</evidence>
<dbReference type="EC" id="1.4.3.16" evidence="4 10"/>
<evidence type="ECO:0000259" key="12">
    <source>
        <dbReference type="Pfam" id="PF00890"/>
    </source>
</evidence>
<sequence length="517" mass="53215">MTERLDQFAGHVAVVGSGLAGLMTALTLAPQPVVLLTRAALGAETSSAWAQGGIAASLGGDDSVGLHLADTLAAGDGLCDAEAAAAILGDAPQAIAALETFGVSFDRGPDGSYMLGLEAAHSRRRIVHVAGDGSGAAIVSALVERVRRTPSITVIEGVEVRRLLKTDDALSGLLCATPSGAAIIPTTRIVLATGGLGGLYEATTTPTGNYGQGIMLAARAGAELADMEFVQFHPTALNSAGWCAGHPLGLISEAVRGEGAILINEKRERFLADQPGAELAPRDIVARAISAEIQKGGGVFLDAREALGQGFPDRFPGITRLCRQAGVDPARQPIPVRPAVHYHMGGVATDLQGRSTVDGLWVVGEAASTGLHGANRLASNSLLEAAAMGMRAARDILATSARNPRPCVAERLPLPSQLTPVRLIVSRGLGVLRNAGAIKGAVASLLPLALEEGPSSDPALVALSIAVFAALREESRGAHARTDYPLPLADARRRRMTLKSILDAAHRIAPQSLAHTA</sequence>
<dbReference type="SUPFAM" id="SSF51905">
    <property type="entry name" value="FAD/NAD(P)-binding domain"/>
    <property type="match status" value="1"/>
</dbReference>
<dbReference type="SUPFAM" id="SSF56425">
    <property type="entry name" value="Succinate dehydrogenase/fumarate reductase flavoprotein, catalytic domain"/>
    <property type="match status" value="1"/>
</dbReference>
<keyword evidence="15" id="KW-1185">Reference proteome</keyword>
<dbReference type="GO" id="GO:0008734">
    <property type="term" value="F:L-aspartate oxidase activity"/>
    <property type="evidence" value="ECO:0007669"/>
    <property type="project" value="UniProtKB-UniRule"/>
</dbReference>
<protein>
    <recommendedName>
        <fullName evidence="4 10">L-aspartate oxidase</fullName>
        <ecNumber evidence="4 10">1.4.3.16</ecNumber>
    </recommendedName>
</protein>
<comment type="catalytic activity">
    <reaction evidence="9">
        <text>L-aspartate + O2 = iminosuccinate + H2O2</text>
        <dbReference type="Rhea" id="RHEA:25876"/>
        <dbReference type="ChEBI" id="CHEBI:15379"/>
        <dbReference type="ChEBI" id="CHEBI:16240"/>
        <dbReference type="ChEBI" id="CHEBI:29991"/>
        <dbReference type="ChEBI" id="CHEBI:77875"/>
        <dbReference type="EC" id="1.4.3.16"/>
    </reaction>
    <physiologicalReaction direction="left-to-right" evidence="9">
        <dbReference type="Rhea" id="RHEA:25877"/>
    </physiologicalReaction>
</comment>